<evidence type="ECO:0000256" key="8">
    <source>
        <dbReference type="PIRSR" id="PIRSR000178-1"/>
    </source>
</evidence>
<keyword evidence="2 8" id="KW-0349">Heme</keyword>
<accession>U5YDV1</accession>
<feature type="transmembrane region" description="Helical" evidence="9">
    <location>
        <begin position="24"/>
        <end position="44"/>
    </location>
</feature>
<reference evidence="10" key="1">
    <citation type="journal article" date="2013" name="Genome Biol. Evol.">
        <title>Tracing the evolution of streptophyte algae and their mitochondrial genome.</title>
        <authorList>
            <person name="Turmel M."/>
            <person name="Otis C."/>
            <person name="Lemieux C."/>
        </authorList>
    </citation>
    <scope>NUCLEOTIDE SEQUENCE</scope>
</reference>
<dbReference type="GO" id="GO:0005739">
    <property type="term" value="C:mitochondrion"/>
    <property type="evidence" value="ECO:0007669"/>
    <property type="project" value="GOC"/>
</dbReference>
<gene>
    <name evidence="10" type="primary">sdh3</name>
</gene>
<evidence type="ECO:0000256" key="2">
    <source>
        <dbReference type="ARBA" id="ARBA00022617"/>
    </source>
</evidence>
<dbReference type="PANTHER" id="PTHR10978">
    <property type="entry name" value="SUCCINATE DEHYDROGENASE CYTOCHROME B560 SUBUNIT"/>
    <property type="match status" value="1"/>
</dbReference>
<feature type="transmembrane region" description="Helical" evidence="9">
    <location>
        <begin position="56"/>
        <end position="87"/>
    </location>
</feature>
<keyword evidence="5 9" id="KW-1133">Transmembrane helix</keyword>
<dbReference type="CDD" id="cd03499">
    <property type="entry name" value="SQR_TypeC_SdhC"/>
    <property type="match status" value="1"/>
</dbReference>
<evidence type="ECO:0000256" key="1">
    <source>
        <dbReference type="ARBA" id="ARBA00004141"/>
    </source>
</evidence>
<dbReference type="SUPFAM" id="SSF81343">
    <property type="entry name" value="Fumarate reductase respiratory complex transmembrane subunits"/>
    <property type="match status" value="1"/>
</dbReference>
<evidence type="ECO:0000256" key="3">
    <source>
        <dbReference type="ARBA" id="ARBA00022692"/>
    </source>
</evidence>
<dbReference type="EMBL" id="KF060940">
    <property type="protein sequence ID" value="AGZ90264.1"/>
    <property type="molecule type" value="Genomic_DNA"/>
</dbReference>
<evidence type="ECO:0000256" key="4">
    <source>
        <dbReference type="ARBA" id="ARBA00022723"/>
    </source>
</evidence>
<dbReference type="GO" id="GO:0046872">
    <property type="term" value="F:metal ion binding"/>
    <property type="evidence" value="ECO:0007669"/>
    <property type="project" value="UniProtKB-KW"/>
</dbReference>
<dbReference type="PANTHER" id="PTHR10978:SF5">
    <property type="entry name" value="SUCCINATE DEHYDROGENASE CYTOCHROME B560 SUBUNIT, MITOCHONDRIAL"/>
    <property type="match status" value="1"/>
</dbReference>
<name>U5YDV1_9VIRI</name>
<dbReference type="RefSeq" id="YP_008816048.1">
    <property type="nucleotide sequence ID" value="NC_022860.1"/>
</dbReference>
<evidence type="ECO:0000256" key="6">
    <source>
        <dbReference type="ARBA" id="ARBA00023004"/>
    </source>
</evidence>
<comment type="subcellular location">
    <subcellularLocation>
        <location evidence="1">Membrane</location>
        <topology evidence="1">Multi-pass membrane protein</topology>
    </subcellularLocation>
</comment>
<dbReference type="GO" id="GO:0016020">
    <property type="term" value="C:membrane"/>
    <property type="evidence" value="ECO:0007669"/>
    <property type="project" value="UniProtKB-SubCell"/>
</dbReference>
<dbReference type="NCBIfam" id="TIGR02970">
    <property type="entry name" value="succ_dehyd_cytB"/>
    <property type="match status" value="1"/>
</dbReference>
<dbReference type="InterPro" id="IPR014314">
    <property type="entry name" value="Succ_DH_cytb556"/>
</dbReference>
<dbReference type="PIRSF" id="PIRSF000178">
    <property type="entry name" value="SDH_cyt_b560"/>
    <property type="match status" value="1"/>
</dbReference>
<geneLocation type="mitochondrion" evidence="10"/>
<dbReference type="GO" id="GO:0009055">
    <property type="term" value="F:electron transfer activity"/>
    <property type="evidence" value="ECO:0007669"/>
    <property type="project" value="InterPro"/>
</dbReference>
<dbReference type="InterPro" id="IPR034804">
    <property type="entry name" value="SQR/QFR_C/D"/>
</dbReference>
<dbReference type="Pfam" id="PF01127">
    <property type="entry name" value="Sdh_cyt"/>
    <property type="match status" value="1"/>
</dbReference>
<evidence type="ECO:0000313" key="10">
    <source>
        <dbReference type="EMBL" id="AGZ90264.1"/>
    </source>
</evidence>
<dbReference type="GO" id="GO:0006121">
    <property type="term" value="P:mitochondrial electron transport, succinate to ubiquinone"/>
    <property type="evidence" value="ECO:0007669"/>
    <property type="project" value="TreeGrafter"/>
</dbReference>
<feature type="transmembrane region" description="Helical" evidence="9">
    <location>
        <begin position="107"/>
        <end position="131"/>
    </location>
</feature>
<keyword evidence="7 9" id="KW-0472">Membrane</keyword>
<evidence type="ECO:0000256" key="7">
    <source>
        <dbReference type="ARBA" id="ARBA00023136"/>
    </source>
</evidence>
<keyword evidence="3 9" id="KW-0812">Transmembrane</keyword>
<dbReference type="GeneID" id="17675249"/>
<dbReference type="InterPro" id="IPR000701">
    <property type="entry name" value="SuccDH_FuR_B_TM-su"/>
</dbReference>
<dbReference type="InterPro" id="IPR018495">
    <property type="entry name" value="Succ_DH_cyt_bsu_CS"/>
</dbReference>
<dbReference type="AlphaFoldDB" id="U5YDV1"/>
<feature type="binding site" description="axial binding residue" evidence="8">
    <location>
        <position position="85"/>
    </location>
    <ligand>
        <name>heme</name>
        <dbReference type="ChEBI" id="CHEBI:30413"/>
        <note>ligand shared with second transmembrane subunit</note>
    </ligand>
    <ligandPart>
        <name>Fe</name>
        <dbReference type="ChEBI" id="CHEBI:18248"/>
    </ligandPart>
</feature>
<keyword evidence="4 8" id="KW-0479">Metal-binding</keyword>
<keyword evidence="10" id="KW-0496">Mitochondrion</keyword>
<dbReference type="Gene3D" id="1.20.1300.10">
    <property type="entry name" value="Fumarate reductase/succinate dehydrogenase, transmembrane subunit"/>
    <property type="match status" value="1"/>
</dbReference>
<proteinExistence type="predicted"/>
<organism evidence="10">
    <name type="scientific">Closterium baillyanum</name>
    <dbReference type="NCBI Taxonomy" id="1416941"/>
    <lineage>
        <taxon>Eukaryota</taxon>
        <taxon>Viridiplantae</taxon>
        <taxon>Streptophyta</taxon>
        <taxon>Zygnematophyceae</taxon>
        <taxon>Zygnematophycidae</taxon>
        <taxon>Desmidiales</taxon>
        <taxon>Closteriaceae</taxon>
        <taxon>Closterium</taxon>
    </lineage>
</organism>
<dbReference type="PROSITE" id="PS01001">
    <property type="entry name" value="SDH_CYT_2"/>
    <property type="match status" value="1"/>
</dbReference>
<comment type="cofactor">
    <cofactor evidence="8">
        <name>heme</name>
        <dbReference type="ChEBI" id="CHEBI:30413"/>
    </cofactor>
    <text evidence="8">The heme is bound between the two transmembrane subunits.</text>
</comment>
<dbReference type="GO" id="GO:0006099">
    <property type="term" value="P:tricarboxylic acid cycle"/>
    <property type="evidence" value="ECO:0007669"/>
    <property type="project" value="InterPro"/>
</dbReference>
<evidence type="ECO:0000256" key="9">
    <source>
        <dbReference type="SAM" id="Phobius"/>
    </source>
</evidence>
<sequence>MKINRPLSPHLSIYKPQLTSTLSIFHRISGGFLASILLFTILCLKICDLGLSYYQIYWCLFYLFSYFDWFIFSLANLALLALCYHMSNGIRHLLWDFGFFLDLSKVYISGALVVILSAILLVVLNILRLYFV</sequence>
<keyword evidence="6 8" id="KW-0408">Iron</keyword>
<evidence type="ECO:0000256" key="5">
    <source>
        <dbReference type="ARBA" id="ARBA00022989"/>
    </source>
</evidence>
<dbReference type="PROSITE" id="PS01000">
    <property type="entry name" value="SDH_CYT_1"/>
    <property type="match status" value="1"/>
</dbReference>
<protein>
    <submittedName>
        <fullName evidence="10">Succinate:cytochrome c oxidoreductase subunit 3</fullName>
    </submittedName>
</protein>